<comment type="subunit">
    <text evidence="7">Heterodimer of a catalytic subunit (MsrP) and a heme-binding subunit (MsrQ).</text>
</comment>
<dbReference type="Pfam" id="PF01794">
    <property type="entry name" value="Ferric_reduct"/>
    <property type="match status" value="1"/>
</dbReference>
<dbReference type="PANTHER" id="PTHR36964">
    <property type="entry name" value="PROTEIN-METHIONINE-SULFOXIDE REDUCTASE HEME-BINDING SUBUNIT MSRQ"/>
    <property type="match status" value="1"/>
</dbReference>
<feature type="transmembrane region" description="Helical" evidence="7">
    <location>
        <begin position="151"/>
        <end position="169"/>
    </location>
</feature>
<comment type="subcellular location">
    <subcellularLocation>
        <location evidence="7">Cell membrane</location>
        <topology evidence="7">Multi-pass membrane protein</topology>
    </subcellularLocation>
    <subcellularLocation>
        <location evidence="1">Membrane</location>
        <topology evidence="1">Multi-pass membrane protein</topology>
    </subcellularLocation>
</comment>
<keyword evidence="2 7" id="KW-0813">Transport</keyword>
<dbReference type="GO" id="GO:0020037">
    <property type="term" value="F:heme binding"/>
    <property type="evidence" value="ECO:0007669"/>
    <property type="project" value="UniProtKB-UniRule"/>
</dbReference>
<dbReference type="HAMAP" id="MF_01207">
    <property type="entry name" value="MsrQ"/>
    <property type="match status" value="1"/>
</dbReference>
<comment type="cofactor">
    <cofactor evidence="7">
        <name>FMN</name>
        <dbReference type="ChEBI" id="CHEBI:58210"/>
    </cofactor>
    <text evidence="7">Binds 1 FMN per subunit.</text>
</comment>
<dbReference type="InterPro" id="IPR022837">
    <property type="entry name" value="MsrQ-like"/>
</dbReference>
<dbReference type="InterPro" id="IPR013130">
    <property type="entry name" value="Fe3_Rdtase_TM_dom"/>
</dbReference>
<keyword evidence="7" id="KW-0288">FMN</keyword>
<keyword evidence="6 7" id="KW-0472">Membrane</keyword>
<keyword evidence="7" id="KW-0249">Electron transport</keyword>
<keyword evidence="5 7" id="KW-0408">Iron</keyword>
<keyword evidence="3 7" id="KW-0812">Transmembrane</keyword>
<evidence type="ECO:0000256" key="3">
    <source>
        <dbReference type="ARBA" id="ARBA00022692"/>
    </source>
</evidence>
<dbReference type="GO" id="GO:0005886">
    <property type="term" value="C:plasma membrane"/>
    <property type="evidence" value="ECO:0007669"/>
    <property type="project" value="UniProtKB-SubCell"/>
</dbReference>
<keyword evidence="7" id="KW-0349">Heme</keyword>
<comment type="caution">
    <text evidence="7">Lacks conserved residue(s) required for the propagation of feature annotation.</text>
</comment>
<feature type="domain" description="Ferric oxidoreductase" evidence="8">
    <location>
        <begin position="52"/>
        <end position="164"/>
    </location>
</feature>
<evidence type="ECO:0000256" key="2">
    <source>
        <dbReference type="ARBA" id="ARBA00022448"/>
    </source>
</evidence>
<keyword evidence="7" id="KW-1003">Cell membrane</keyword>
<dbReference type="AlphaFoldDB" id="A0A3S2UWD2"/>
<accession>A0A3S2UWD2</accession>
<evidence type="ECO:0000256" key="5">
    <source>
        <dbReference type="ARBA" id="ARBA00023004"/>
    </source>
</evidence>
<evidence type="ECO:0000259" key="8">
    <source>
        <dbReference type="Pfam" id="PF01794"/>
    </source>
</evidence>
<sequence length="202" mass="22680">MLLKRPLLLHPAVKPLAHALCALPLLGLVAALLTQGLGANPAEALIRGLGDWGLRGLLLTLAITPLRVTFHQPALLRLRRLLGLWSFAYVALHLTAYAWFDQGLVLQDIVRDVLKRPFILVGMLAFLLMLPLALTSVNAAVRALGGRRWQALHRLVYGVAALGCLHFWWMRSAKNNLADPFFYAALLALLLGWRLWHRWRQR</sequence>
<proteinExistence type="inferred from homology"/>
<dbReference type="PANTHER" id="PTHR36964:SF1">
    <property type="entry name" value="PROTEIN-METHIONINE-SULFOXIDE REDUCTASE HEME-BINDING SUBUNIT MSRQ"/>
    <property type="match status" value="1"/>
</dbReference>
<evidence type="ECO:0000256" key="1">
    <source>
        <dbReference type="ARBA" id="ARBA00004141"/>
    </source>
</evidence>
<keyword evidence="7" id="KW-0479">Metal-binding</keyword>
<dbReference type="GO" id="GO:0046872">
    <property type="term" value="F:metal ion binding"/>
    <property type="evidence" value="ECO:0007669"/>
    <property type="project" value="UniProtKB-KW"/>
</dbReference>
<evidence type="ECO:0000313" key="10">
    <source>
        <dbReference type="Proteomes" id="UP000288587"/>
    </source>
</evidence>
<comment type="caution">
    <text evidence="9">The sequence shown here is derived from an EMBL/GenBank/DDBJ whole genome shotgun (WGS) entry which is preliminary data.</text>
</comment>
<dbReference type="Proteomes" id="UP000288587">
    <property type="component" value="Unassembled WGS sequence"/>
</dbReference>
<feature type="transmembrane region" description="Helical" evidence="7">
    <location>
        <begin position="181"/>
        <end position="196"/>
    </location>
</feature>
<evidence type="ECO:0000256" key="4">
    <source>
        <dbReference type="ARBA" id="ARBA00022989"/>
    </source>
</evidence>
<dbReference type="EMBL" id="SACM01000002">
    <property type="protein sequence ID" value="RVT86492.1"/>
    <property type="molecule type" value="Genomic_DNA"/>
</dbReference>
<reference evidence="9 10" key="1">
    <citation type="submission" date="2019-01" db="EMBL/GenBank/DDBJ databases">
        <authorList>
            <person name="Chen W.-M."/>
        </authorList>
    </citation>
    <scope>NUCLEOTIDE SEQUENCE [LARGE SCALE GENOMIC DNA]</scope>
    <source>
        <strain evidence="9 10">CCP-18</strain>
    </source>
</reference>
<dbReference type="GO" id="GO:0030091">
    <property type="term" value="P:protein repair"/>
    <property type="evidence" value="ECO:0007669"/>
    <property type="project" value="UniProtKB-UniRule"/>
</dbReference>
<evidence type="ECO:0000256" key="7">
    <source>
        <dbReference type="HAMAP-Rule" id="MF_01207"/>
    </source>
</evidence>
<name>A0A3S2UWD2_9BURK</name>
<protein>
    <recommendedName>
        <fullName evidence="7">Protein-methionine-sulfoxide reductase heme-binding subunit MsrQ</fullName>
    </recommendedName>
    <alternativeName>
        <fullName evidence="7">Flavocytochrome MsrQ</fullName>
    </alternativeName>
</protein>
<comment type="function">
    <text evidence="7">Part of the MsrPQ system that repairs oxidized periplasmic proteins containing methionine sulfoxide residues (Met-O), using respiratory chain electrons. Thus protects these proteins from oxidative-stress damage caused by reactive species of oxygen and chlorine generated by the host defense mechanisms. MsrPQ is essential for the maintenance of envelope integrity under bleach stress, rescuing a wide series of structurally unrelated periplasmic proteins from methionine oxidation. MsrQ provides electrons for reduction to the reductase catalytic subunit MsrP, using the quinone pool of the respiratory chain.</text>
</comment>
<evidence type="ECO:0000313" key="9">
    <source>
        <dbReference type="EMBL" id="RVT86492.1"/>
    </source>
</evidence>
<dbReference type="OrthoDB" id="9788328at2"/>
<organism evidence="9 10">
    <name type="scientific">Inhella crocodyli</name>
    <dbReference type="NCBI Taxonomy" id="2499851"/>
    <lineage>
        <taxon>Bacteria</taxon>
        <taxon>Pseudomonadati</taxon>
        <taxon>Pseudomonadota</taxon>
        <taxon>Betaproteobacteria</taxon>
        <taxon>Burkholderiales</taxon>
        <taxon>Sphaerotilaceae</taxon>
        <taxon>Inhella</taxon>
    </lineage>
</organism>
<feature type="transmembrane region" description="Helical" evidence="7">
    <location>
        <begin position="82"/>
        <end position="100"/>
    </location>
</feature>
<keyword evidence="7" id="KW-0285">Flavoprotein</keyword>
<evidence type="ECO:0000256" key="6">
    <source>
        <dbReference type="ARBA" id="ARBA00023136"/>
    </source>
</evidence>
<comment type="cofactor">
    <cofactor evidence="7">
        <name>heme b</name>
        <dbReference type="ChEBI" id="CHEBI:60344"/>
    </cofactor>
    <text evidence="7">Binds 1 heme b (iron(II)-protoporphyrin IX) group per subunit.</text>
</comment>
<gene>
    <name evidence="7" type="primary">msrQ</name>
    <name evidence="9" type="ORF">EOD73_09735</name>
</gene>
<dbReference type="GO" id="GO:0010181">
    <property type="term" value="F:FMN binding"/>
    <property type="evidence" value="ECO:0007669"/>
    <property type="project" value="UniProtKB-UniRule"/>
</dbReference>
<dbReference type="GO" id="GO:0009055">
    <property type="term" value="F:electron transfer activity"/>
    <property type="evidence" value="ECO:0007669"/>
    <property type="project" value="UniProtKB-UniRule"/>
</dbReference>
<keyword evidence="10" id="KW-1185">Reference proteome</keyword>
<keyword evidence="4 7" id="KW-1133">Transmembrane helix</keyword>
<dbReference type="GO" id="GO:0016679">
    <property type="term" value="F:oxidoreductase activity, acting on diphenols and related substances as donors"/>
    <property type="evidence" value="ECO:0007669"/>
    <property type="project" value="TreeGrafter"/>
</dbReference>
<comment type="similarity">
    <text evidence="7">Belongs to the MsrQ family.</text>
</comment>
<feature type="transmembrane region" description="Helical" evidence="7">
    <location>
        <begin position="120"/>
        <end position="139"/>
    </location>
</feature>